<evidence type="ECO:0000256" key="1">
    <source>
        <dbReference type="SAM" id="MobiDB-lite"/>
    </source>
</evidence>
<dbReference type="RefSeq" id="XP_026293858.2">
    <property type="nucleotide sequence ID" value="XM_026438073.2"/>
</dbReference>
<dbReference type="PANTHER" id="PTHR37162">
    <property type="entry name" value="HAT FAMILY DIMERISATION DOMAINCONTAINING PROTEIN-RELATED"/>
    <property type="match status" value="1"/>
</dbReference>
<proteinExistence type="predicted"/>
<keyword evidence="3" id="KW-1185">Reference proteome</keyword>
<evidence type="ECO:0000259" key="2">
    <source>
        <dbReference type="Pfam" id="PF05699"/>
    </source>
</evidence>
<dbReference type="AlphaFoldDB" id="A0A6J1TKK4"/>
<sequence length="606" mass="69174">MLFMDHLTPVLKSAFPDSAICKGVEMKRLKTTRVITNVIAATHKEDLSATLKNVKFSVLTDESTHFNVKTAAVAVRFHDRAAGRIVTKFWDLSDVFPKGDFEAAREGASADRLFQLLMNAFEKWDIPTENFIGFASDGASVMLGVNSSVMTRLQERCPGIVIMRCICHSLHLAAREAVKVLPKGLEDMARNIYSFFKHSSKRVAQFAEFQLFLEVAEHKMLSMSVTRWLCLRENVDRILEQWDALRLYLTQHRLDDNTHGTEMLFAWLNDPIMKAYYYFLAWVLPKISTMNAYFQHNKVVVTSLHEKMAEGFKELLQSYMKPTYLARTPLIELNPTQRDMFSPIANLYVGVQVAEQLKHNDITEEKREAFRIRCRDYMITLCNGIKSRFDFGDPLLLALPVLKPKIATNFQARPFTNSIVPFANLVPRAKPSDPKKLQELDDQWRRLPLDDDVKDLLGEEEIDVFWHKVGQLTDCEGSPKYAILSDFAMAVLSLPHSNADVERIFSKVTLTRTKMRNRLITPTVEGLCLASEHVKSTPQCCQSFEPTDKMFNCMTSETLYGSKKAGDATAEREGAPNGREERGEGEADDPHPNDDHYWEITETFFD</sequence>
<evidence type="ECO:0000313" key="4">
    <source>
        <dbReference type="RefSeq" id="XP_026293858.2"/>
    </source>
</evidence>
<dbReference type="KEGG" id="foc:113217962"/>
<feature type="compositionally biased region" description="Basic and acidic residues" evidence="1">
    <location>
        <begin position="564"/>
        <end position="599"/>
    </location>
</feature>
<dbReference type="OrthoDB" id="6159421at2759"/>
<dbReference type="PANTHER" id="PTHR37162:SF1">
    <property type="entry name" value="BED-TYPE DOMAIN-CONTAINING PROTEIN"/>
    <property type="match status" value="1"/>
</dbReference>
<dbReference type="Proteomes" id="UP000504606">
    <property type="component" value="Unplaced"/>
</dbReference>
<gene>
    <name evidence="4" type="primary">LOC113217962</name>
</gene>
<reference evidence="4" key="1">
    <citation type="submission" date="2025-08" db="UniProtKB">
        <authorList>
            <consortium name="RefSeq"/>
        </authorList>
    </citation>
    <scope>IDENTIFICATION</scope>
    <source>
        <tissue evidence="4">Whole organism</tissue>
    </source>
</reference>
<dbReference type="Pfam" id="PF05699">
    <property type="entry name" value="Dimer_Tnp_hAT"/>
    <property type="match status" value="1"/>
</dbReference>
<dbReference type="SUPFAM" id="SSF53098">
    <property type="entry name" value="Ribonuclease H-like"/>
    <property type="match status" value="1"/>
</dbReference>
<dbReference type="GeneID" id="113217962"/>
<protein>
    <submittedName>
        <fullName evidence="4">Uncharacterized protein LOC113217962</fullName>
    </submittedName>
</protein>
<organism evidence="3 4">
    <name type="scientific">Frankliniella occidentalis</name>
    <name type="common">Western flower thrips</name>
    <name type="synonym">Euthrips occidentalis</name>
    <dbReference type="NCBI Taxonomy" id="133901"/>
    <lineage>
        <taxon>Eukaryota</taxon>
        <taxon>Metazoa</taxon>
        <taxon>Ecdysozoa</taxon>
        <taxon>Arthropoda</taxon>
        <taxon>Hexapoda</taxon>
        <taxon>Insecta</taxon>
        <taxon>Pterygota</taxon>
        <taxon>Neoptera</taxon>
        <taxon>Paraneoptera</taxon>
        <taxon>Thysanoptera</taxon>
        <taxon>Terebrantia</taxon>
        <taxon>Thripoidea</taxon>
        <taxon>Thripidae</taxon>
        <taxon>Frankliniella</taxon>
    </lineage>
</organism>
<feature type="region of interest" description="Disordered" evidence="1">
    <location>
        <begin position="562"/>
        <end position="606"/>
    </location>
</feature>
<feature type="domain" description="HAT C-terminal dimerisation" evidence="2">
    <location>
        <begin position="476"/>
        <end position="524"/>
    </location>
</feature>
<evidence type="ECO:0000313" key="3">
    <source>
        <dbReference type="Proteomes" id="UP000504606"/>
    </source>
</evidence>
<dbReference type="InterPro" id="IPR012337">
    <property type="entry name" value="RNaseH-like_sf"/>
</dbReference>
<name>A0A6J1TKK4_FRAOC</name>
<dbReference type="GO" id="GO:0046983">
    <property type="term" value="F:protein dimerization activity"/>
    <property type="evidence" value="ECO:0007669"/>
    <property type="project" value="InterPro"/>
</dbReference>
<dbReference type="InterPro" id="IPR008906">
    <property type="entry name" value="HATC_C_dom"/>
</dbReference>
<accession>A0A6J1TKK4</accession>